<evidence type="ECO:0000313" key="1">
    <source>
        <dbReference type="EMBL" id="HJD39577.1"/>
    </source>
</evidence>
<gene>
    <name evidence="1" type="ORF">H9913_06070</name>
</gene>
<dbReference type="Proteomes" id="UP000823850">
    <property type="component" value="Unassembled WGS sequence"/>
</dbReference>
<proteinExistence type="predicted"/>
<name>A0A9D2R836_9FIRM</name>
<reference evidence="1" key="1">
    <citation type="journal article" date="2021" name="PeerJ">
        <title>Extensive microbial diversity within the chicken gut microbiome revealed by metagenomics and culture.</title>
        <authorList>
            <person name="Gilroy R."/>
            <person name="Ravi A."/>
            <person name="Getino M."/>
            <person name="Pursley I."/>
            <person name="Horton D.L."/>
            <person name="Alikhan N.F."/>
            <person name="Baker D."/>
            <person name="Gharbi K."/>
            <person name="Hall N."/>
            <person name="Watson M."/>
            <person name="Adriaenssens E.M."/>
            <person name="Foster-Nyarko E."/>
            <person name="Jarju S."/>
            <person name="Secka A."/>
            <person name="Antonio M."/>
            <person name="Oren A."/>
            <person name="Chaudhuri R.R."/>
            <person name="La Ragione R."/>
            <person name="Hildebrand F."/>
            <person name="Pallen M.J."/>
        </authorList>
    </citation>
    <scope>NUCLEOTIDE SEQUENCE</scope>
    <source>
        <strain evidence="1">ChiW19-6364</strain>
    </source>
</reference>
<evidence type="ECO:0000313" key="2">
    <source>
        <dbReference type="Proteomes" id="UP000823850"/>
    </source>
</evidence>
<protein>
    <submittedName>
        <fullName evidence="1">YobA family protein</fullName>
    </submittedName>
</protein>
<reference evidence="1" key="2">
    <citation type="submission" date="2021-04" db="EMBL/GenBank/DDBJ databases">
        <authorList>
            <person name="Gilroy R."/>
        </authorList>
    </citation>
    <scope>NUCLEOTIDE SEQUENCE</scope>
    <source>
        <strain evidence="1">ChiW19-6364</strain>
    </source>
</reference>
<dbReference type="EMBL" id="DWUX01000113">
    <property type="protein sequence ID" value="HJD39577.1"/>
    <property type="molecule type" value="Genomic_DNA"/>
</dbReference>
<sequence length="290" mass="32545">MRDNKTSPMVYIGVLLVTLIILAAANALRTHFSPEEPQEEEQIQGEYALKAVYLKKDDGNSIFVNVTDEYPFTGTIPEGELYDEEGEKITEEDLNNGDVLNIWGNGVIAESYPAQYNGITKMERTEQASREYIDKYGHYLDELFAEEDPSELPHLNVCYTDELAAAAVMIPEPLNYTWTYEADDGENRTITTSAAYSLFQSDPVEVKKLAKPMAMELQFSKKPESVELLFWEDSLLGQDSTAQVPEGSTAEVKENDNGNLEFTAQPGSVYLVKAQWDQGTAEYGFWVPSE</sequence>
<accession>A0A9D2R836</accession>
<organism evidence="1 2">
    <name type="scientific">Candidatus Blautia stercoripullorum</name>
    <dbReference type="NCBI Taxonomy" id="2838502"/>
    <lineage>
        <taxon>Bacteria</taxon>
        <taxon>Bacillati</taxon>
        <taxon>Bacillota</taxon>
        <taxon>Clostridia</taxon>
        <taxon>Lachnospirales</taxon>
        <taxon>Lachnospiraceae</taxon>
        <taxon>Blautia</taxon>
    </lineage>
</organism>
<comment type="caution">
    <text evidence="1">The sequence shown here is derived from an EMBL/GenBank/DDBJ whole genome shotgun (WGS) entry which is preliminary data.</text>
</comment>
<dbReference type="AlphaFoldDB" id="A0A9D2R836"/>